<dbReference type="EMBL" id="CAJOBA010000292">
    <property type="protein sequence ID" value="CAF3520716.1"/>
    <property type="molecule type" value="Genomic_DNA"/>
</dbReference>
<dbReference type="EMBL" id="CAJNOQ010000143">
    <property type="protein sequence ID" value="CAF0763701.1"/>
    <property type="molecule type" value="Genomic_DNA"/>
</dbReference>
<evidence type="ECO:0000256" key="2">
    <source>
        <dbReference type="ARBA" id="ARBA00006370"/>
    </source>
</evidence>
<gene>
    <name evidence="6" type="ORF">GPM918_LOCUS1533</name>
    <name evidence="5" type="ORF">OVA965_LOCUS1557</name>
    <name evidence="8" type="ORF">SRO942_LOCUS1533</name>
    <name evidence="7" type="ORF">TMI583_LOCUS1557</name>
</gene>
<dbReference type="FunFam" id="2.60.40.770:FF:000001">
    <property type="entry name" value="NPC intracellular cholesterol transporter 2"/>
    <property type="match status" value="1"/>
</dbReference>
<dbReference type="SMART" id="SM00737">
    <property type="entry name" value="ML"/>
    <property type="match status" value="1"/>
</dbReference>
<dbReference type="InterPro" id="IPR039670">
    <property type="entry name" value="NPC2-like"/>
</dbReference>
<dbReference type="Proteomes" id="UP000677228">
    <property type="component" value="Unassembled WGS sequence"/>
</dbReference>
<dbReference type="EMBL" id="CAJNOK010000292">
    <property type="protein sequence ID" value="CAF0743016.1"/>
    <property type="molecule type" value="Genomic_DNA"/>
</dbReference>
<evidence type="ECO:0000313" key="7">
    <source>
        <dbReference type="EMBL" id="CAF3520716.1"/>
    </source>
</evidence>
<comment type="subcellular location">
    <subcellularLocation>
        <location evidence="1">Secreted</location>
    </subcellularLocation>
</comment>
<dbReference type="PANTHER" id="PTHR11306">
    <property type="entry name" value="NIEMANN PICK TYPE C2 PROTEIN NPC2-RELATED"/>
    <property type="match status" value="1"/>
</dbReference>
<reference evidence="6" key="1">
    <citation type="submission" date="2021-02" db="EMBL/GenBank/DDBJ databases">
        <authorList>
            <person name="Nowell W R."/>
        </authorList>
    </citation>
    <scope>NUCLEOTIDE SEQUENCE</scope>
</reference>
<dbReference type="GO" id="GO:0015918">
    <property type="term" value="P:sterol transport"/>
    <property type="evidence" value="ECO:0007669"/>
    <property type="project" value="InterPro"/>
</dbReference>
<dbReference type="GO" id="GO:0032934">
    <property type="term" value="F:sterol binding"/>
    <property type="evidence" value="ECO:0007669"/>
    <property type="project" value="InterPro"/>
</dbReference>
<dbReference type="EMBL" id="CAJOBC010000143">
    <property type="protein sequence ID" value="CAF3544845.1"/>
    <property type="molecule type" value="Genomic_DNA"/>
</dbReference>
<evidence type="ECO:0000256" key="3">
    <source>
        <dbReference type="ARBA" id="ARBA00022525"/>
    </source>
</evidence>
<dbReference type="Proteomes" id="UP000681722">
    <property type="component" value="Unassembled WGS sequence"/>
</dbReference>
<comment type="similarity">
    <text evidence="2">Belongs to the NPC2 family.</text>
</comment>
<dbReference type="OrthoDB" id="4937502at2759"/>
<sequence>MLSKSVSATQFKDCGSEVGIIQAFDVKDCPTIPCIFHKGNTYAMNMTFQAKAASASATVVVHGVIAGIPVPFPIPDPNACHLNCKCPINEKDVNVVQMAIDVLSTYPSISLYVKIEIISDDLKQPYSCVLFPAQIENAPRTRLVGWETGRLFEILHQKP</sequence>
<evidence type="ECO:0000313" key="6">
    <source>
        <dbReference type="EMBL" id="CAF0763701.1"/>
    </source>
</evidence>
<accession>A0A813Q9D7</accession>
<keyword evidence="3" id="KW-0964">Secreted</keyword>
<evidence type="ECO:0000313" key="8">
    <source>
        <dbReference type="EMBL" id="CAF3544845.1"/>
    </source>
</evidence>
<dbReference type="Gene3D" id="2.60.40.770">
    <property type="match status" value="1"/>
</dbReference>
<organism evidence="6 9">
    <name type="scientific">Didymodactylos carnosus</name>
    <dbReference type="NCBI Taxonomy" id="1234261"/>
    <lineage>
        <taxon>Eukaryota</taxon>
        <taxon>Metazoa</taxon>
        <taxon>Spiralia</taxon>
        <taxon>Gnathifera</taxon>
        <taxon>Rotifera</taxon>
        <taxon>Eurotatoria</taxon>
        <taxon>Bdelloidea</taxon>
        <taxon>Philodinida</taxon>
        <taxon>Philodinidae</taxon>
        <taxon>Didymodactylos</taxon>
    </lineage>
</organism>
<dbReference type="GO" id="GO:0005576">
    <property type="term" value="C:extracellular region"/>
    <property type="evidence" value="ECO:0007669"/>
    <property type="project" value="UniProtKB-SubCell"/>
</dbReference>
<proteinExistence type="inferred from homology"/>
<dbReference type="Proteomes" id="UP000663829">
    <property type="component" value="Unassembled WGS sequence"/>
</dbReference>
<dbReference type="Proteomes" id="UP000682733">
    <property type="component" value="Unassembled WGS sequence"/>
</dbReference>
<evidence type="ECO:0000259" key="4">
    <source>
        <dbReference type="SMART" id="SM00737"/>
    </source>
</evidence>
<dbReference type="InterPro" id="IPR003172">
    <property type="entry name" value="ML_dom"/>
</dbReference>
<evidence type="ECO:0000313" key="5">
    <source>
        <dbReference type="EMBL" id="CAF0743016.1"/>
    </source>
</evidence>
<dbReference type="SUPFAM" id="SSF81296">
    <property type="entry name" value="E set domains"/>
    <property type="match status" value="1"/>
</dbReference>
<dbReference type="Pfam" id="PF02221">
    <property type="entry name" value="E1_DerP2_DerF2"/>
    <property type="match status" value="1"/>
</dbReference>
<evidence type="ECO:0000256" key="1">
    <source>
        <dbReference type="ARBA" id="ARBA00004613"/>
    </source>
</evidence>
<protein>
    <recommendedName>
        <fullName evidence="4">MD-2-related lipid-recognition domain-containing protein</fullName>
    </recommendedName>
</protein>
<dbReference type="PANTHER" id="PTHR11306:SF68">
    <property type="entry name" value="NPC INTRACELLULAR CHOLESTEROL TRANSPORTER 2"/>
    <property type="match status" value="1"/>
</dbReference>
<evidence type="ECO:0000313" key="9">
    <source>
        <dbReference type="Proteomes" id="UP000663829"/>
    </source>
</evidence>
<comment type="caution">
    <text evidence="6">The sequence shown here is derived from an EMBL/GenBank/DDBJ whole genome shotgun (WGS) entry which is preliminary data.</text>
</comment>
<name>A0A813Q9D7_9BILA</name>
<feature type="domain" description="MD-2-related lipid-recognition" evidence="4">
    <location>
        <begin position="11"/>
        <end position="133"/>
    </location>
</feature>
<dbReference type="InterPro" id="IPR014756">
    <property type="entry name" value="Ig_E-set"/>
</dbReference>
<dbReference type="AlphaFoldDB" id="A0A813Q9D7"/>
<keyword evidence="9" id="KW-1185">Reference proteome</keyword>